<dbReference type="EMBL" id="CP013189">
    <property type="protein sequence ID" value="ALO47506.1"/>
    <property type="molecule type" value="Genomic_DNA"/>
</dbReference>
<keyword evidence="3" id="KW-1185">Reference proteome</keyword>
<proteinExistence type="predicted"/>
<dbReference type="GO" id="GO:0016787">
    <property type="term" value="F:hydrolase activity"/>
    <property type="evidence" value="ECO:0007669"/>
    <property type="project" value="InterPro"/>
</dbReference>
<dbReference type="PANTHER" id="PTHR21562:SF83">
    <property type="entry name" value="PECTIN ACETYLESTERASE 4"/>
    <property type="match status" value="1"/>
</dbReference>
<dbReference type="AlphaFoldDB" id="A0A0S2KHS8"/>
<dbReference type="PANTHER" id="PTHR21562">
    <property type="entry name" value="NOTUM-RELATED"/>
    <property type="match status" value="1"/>
</dbReference>
<name>A0A0S2KHS8_9GAMM</name>
<feature type="signal peptide" evidence="1">
    <location>
        <begin position="1"/>
        <end position="24"/>
    </location>
</feature>
<gene>
    <name evidence="2" type="ORF">PS2015_2877</name>
</gene>
<evidence type="ECO:0008006" key="4">
    <source>
        <dbReference type="Google" id="ProtNLM"/>
    </source>
</evidence>
<dbReference type="InterPro" id="IPR004963">
    <property type="entry name" value="PAE/NOTUM"/>
</dbReference>
<accession>A0A0S2KHS8</accession>
<dbReference type="STRING" id="1249552.PS2015_2877"/>
<organism evidence="2 3">
    <name type="scientific">Pseudohongiella spirulinae</name>
    <dbReference type="NCBI Taxonomy" id="1249552"/>
    <lineage>
        <taxon>Bacteria</taxon>
        <taxon>Pseudomonadati</taxon>
        <taxon>Pseudomonadota</taxon>
        <taxon>Gammaproteobacteria</taxon>
        <taxon>Pseudomonadales</taxon>
        <taxon>Pseudohongiellaceae</taxon>
        <taxon>Pseudohongiella</taxon>
    </lineage>
</organism>
<sequence length="395" mass="43007" precursor="true">MRDSWIKMTLLRPLGLLLVTIMLAACGEAPAPVDSASTQPTQTSQAVAQPAEPADFSGLMAGWNAIAPGGDTICSDGSEFRFYVKQGDPHKLMFYLEGGGACWEGGNCDPDIQPSYQVNLSNTDPSRAHGILAFDQVTNPVADFTMVYVPYCSADVHLGDSEQHYQMPAFDDHAAHDLHIRHSGWANAKAALDWTYGHLFDPQTVFVTGSSAGSIPSPFYAVKLAEQYPNADVVQLGDASGGYRGFANFNPYDVWNLDDVVSDLSFIETVPADTFSFHHLYLGAAQANPTIRFASYDNAEDETQKQFLALGGTPTESLQPLLSENLMEISEAIPDFRFYVAGGDMHTILLRPEVYTYVVDGVRFVDWLAGLINNIPVTNVMCEDCSVAPVSPAQR</sequence>
<dbReference type="Pfam" id="PF03283">
    <property type="entry name" value="PAE"/>
    <property type="match status" value="1"/>
</dbReference>
<dbReference type="PROSITE" id="PS51257">
    <property type="entry name" value="PROKAR_LIPOPROTEIN"/>
    <property type="match status" value="1"/>
</dbReference>
<evidence type="ECO:0000313" key="2">
    <source>
        <dbReference type="EMBL" id="ALO47506.1"/>
    </source>
</evidence>
<dbReference type="KEGG" id="pspi:PS2015_2877"/>
<keyword evidence="1" id="KW-0732">Signal</keyword>
<evidence type="ECO:0000313" key="3">
    <source>
        <dbReference type="Proteomes" id="UP000065641"/>
    </source>
</evidence>
<evidence type="ECO:0000256" key="1">
    <source>
        <dbReference type="SAM" id="SignalP"/>
    </source>
</evidence>
<reference evidence="2 3" key="1">
    <citation type="submission" date="2015-11" db="EMBL/GenBank/DDBJ databases">
        <authorList>
            <person name="Zhang Y."/>
            <person name="Guo Z."/>
        </authorList>
    </citation>
    <scope>NUCLEOTIDE SEQUENCE [LARGE SCALE GENOMIC DNA]</scope>
    <source>
        <strain evidence="2 3">KCTC 32221</strain>
    </source>
</reference>
<dbReference type="Proteomes" id="UP000065641">
    <property type="component" value="Chromosome"/>
</dbReference>
<protein>
    <recommendedName>
        <fullName evidence="4">Pectinacetylesterase</fullName>
    </recommendedName>
</protein>
<dbReference type="OrthoDB" id="9802991at2"/>
<feature type="chain" id="PRO_5006601668" description="Pectinacetylesterase" evidence="1">
    <location>
        <begin position="25"/>
        <end position="395"/>
    </location>
</feature>